<dbReference type="OrthoDB" id="192696at2"/>
<accession>U5QD16</accession>
<evidence type="ECO:0000256" key="3">
    <source>
        <dbReference type="ARBA" id="ARBA00023098"/>
    </source>
</evidence>
<evidence type="ECO:0000256" key="1">
    <source>
        <dbReference type="ARBA" id="ARBA00022801"/>
    </source>
</evidence>
<dbReference type="SUPFAM" id="SSF53474">
    <property type="entry name" value="alpha/beta-Hydrolases"/>
    <property type="match status" value="1"/>
</dbReference>
<keyword evidence="1" id="KW-0378">Hydrolase</keyword>
<dbReference type="KEGG" id="glj:GKIL_0502"/>
<dbReference type="STRING" id="1183438.GKIL_0502"/>
<keyword evidence="2" id="KW-0442">Lipid degradation</keyword>
<name>U5QD16_GLOK1</name>
<dbReference type="GO" id="GO:0016042">
    <property type="term" value="P:lipid catabolic process"/>
    <property type="evidence" value="ECO:0007669"/>
    <property type="project" value="UniProtKB-KW"/>
</dbReference>
<dbReference type="PANTHER" id="PTHR10272:SF0">
    <property type="entry name" value="PLATELET-ACTIVATING FACTOR ACETYLHYDROLASE"/>
    <property type="match status" value="1"/>
</dbReference>
<sequence>MQMSEVGVIEALELVDGKRSREVPVKIFYPSPEGVFPVVLFSHGSGGSKDSYDYLGRYLAAHGYVSVHPTHYGSDTSVYRTGGLRGVIETNDDPVQWLNRVEDMRFLLDELGSLNRQVEELVGKLDTGCIGIGGHSFGAFTATMLAGALVDLPGAPASSFRDERAQAFVTISPQGSGLNGLRPNSWRAMTKPVLTITGSEDRGRGGQPPEWRMEPFYNMPPGDKYLIVIEGAPHFGFSGQAPGEGEASGVRARLGGLMRAGAARRGARPAIAPEQIHAYTATATLAFWDAYLKANRPAQEYLRSGRLEAESVGQATIAVR</sequence>
<protein>
    <submittedName>
        <fullName evidence="4">Chlorophyllase</fullName>
    </submittedName>
</protein>
<keyword evidence="5" id="KW-1185">Reference proteome</keyword>
<evidence type="ECO:0000313" key="5">
    <source>
        <dbReference type="Proteomes" id="UP000017396"/>
    </source>
</evidence>
<dbReference type="Gene3D" id="3.40.50.1820">
    <property type="entry name" value="alpha/beta hydrolase"/>
    <property type="match status" value="1"/>
</dbReference>
<keyword evidence="3" id="KW-0443">Lipid metabolism</keyword>
<dbReference type="Pfam" id="PF07224">
    <property type="entry name" value="Chlorophyllase"/>
    <property type="match status" value="1"/>
</dbReference>
<dbReference type="InterPro" id="IPR029058">
    <property type="entry name" value="AB_hydrolase_fold"/>
</dbReference>
<organism evidence="4 5">
    <name type="scientific">Gloeobacter kilaueensis (strain ATCC BAA-2537 / CCAP 1431/1 / ULC 316 / JS1)</name>
    <dbReference type="NCBI Taxonomy" id="1183438"/>
    <lineage>
        <taxon>Bacteria</taxon>
        <taxon>Bacillati</taxon>
        <taxon>Cyanobacteriota</taxon>
        <taxon>Cyanophyceae</taxon>
        <taxon>Gloeobacterales</taxon>
        <taxon>Gloeobacteraceae</taxon>
        <taxon>Gloeobacter</taxon>
    </lineage>
</organism>
<dbReference type="ESTHER" id="9cyan-u5qd16">
    <property type="family name" value="Chlorophyllase"/>
</dbReference>
<evidence type="ECO:0000256" key="2">
    <source>
        <dbReference type="ARBA" id="ARBA00022963"/>
    </source>
</evidence>
<dbReference type="eggNOG" id="COG4188">
    <property type="taxonomic scope" value="Bacteria"/>
</dbReference>
<proteinExistence type="predicted"/>
<dbReference type="AlphaFoldDB" id="U5QD16"/>
<evidence type="ECO:0000313" key="4">
    <source>
        <dbReference type="EMBL" id="AGY56748.1"/>
    </source>
</evidence>
<dbReference type="PANTHER" id="PTHR10272">
    <property type="entry name" value="PLATELET-ACTIVATING FACTOR ACETYLHYDROLASE"/>
    <property type="match status" value="1"/>
</dbReference>
<gene>
    <name evidence="4" type="ORF">GKIL_0502</name>
</gene>
<dbReference type="Proteomes" id="UP000017396">
    <property type="component" value="Chromosome"/>
</dbReference>
<dbReference type="InterPro" id="IPR017395">
    <property type="entry name" value="Chlorophyllase-like"/>
</dbReference>
<dbReference type="GO" id="GO:0003847">
    <property type="term" value="F:1-alkyl-2-acetylglycerophosphocholine esterase activity"/>
    <property type="evidence" value="ECO:0007669"/>
    <property type="project" value="TreeGrafter"/>
</dbReference>
<dbReference type="EMBL" id="CP003587">
    <property type="protein sequence ID" value="AGY56748.1"/>
    <property type="molecule type" value="Genomic_DNA"/>
</dbReference>
<reference evidence="4 5" key="1">
    <citation type="journal article" date="2013" name="PLoS ONE">
        <title>Cultivation and Complete Genome Sequencing of Gloeobacter kilaueensis sp. nov., from a Lava Cave in Kilauea Caldera, Hawai'i.</title>
        <authorList>
            <person name="Saw J.H."/>
            <person name="Schatz M."/>
            <person name="Brown M.V."/>
            <person name="Kunkel D.D."/>
            <person name="Foster J.S."/>
            <person name="Shick H."/>
            <person name="Christensen S."/>
            <person name="Hou S."/>
            <person name="Wan X."/>
            <person name="Donachie S.P."/>
        </authorList>
    </citation>
    <scope>NUCLEOTIDE SEQUENCE [LARGE SCALE GENOMIC DNA]</scope>
    <source>
        <strain evidence="5">JS</strain>
    </source>
</reference>
<dbReference type="HOGENOM" id="CLU_066851_0_0_3"/>